<evidence type="ECO:0000313" key="1">
    <source>
        <dbReference type="EMBL" id="ADB03908.1"/>
    </source>
</evidence>
<sequence length="169" mass="19550">MASLKFLAALKVSTCSGVAELDDYVSQVHLFDSGESQKVPEGILDYHTYATCVLGNRFFANGDNTFFLNKRHLLDGPSDMWESGALMWRTWYRDGEKHGTETQWWCPKRKRMEGRWEDGRKVGEHKRWNRDGWLAETSVYSEDGKTEKYNIYSLSEKDKVVYSAFVKAA</sequence>
<dbReference type="Proteomes" id="UP000029780">
    <property type="component" value="Segment"/>
</dbReference>
<dbReference type="OrthoDB" id="28919at10239"/>
<name>D2XAD1_GBMV</name>
<organism evidence="1 2">
    <name type="scientific">Marseillevirus marseillevirus</name>
    <name type="common">GBM</name>
    <dbReference type="NCBI Taxonomy" id="694581"/>
    <lineage>
        <taxon>Viruses</taxon>
        <taxon>Varidnaviria</taxon>
        <taxon>Bamfordvirae</taxon>
        <taxon>Nucleocytoviricota</taxon>
        <taxon>Megaviricetes</taxon>
        <taxon>Pimascovirales</taxon>
        <taxon>Pimascovirales incertae sedis</taxon>
        <taxon>Marseilleviridae</taxon>
        <taxon>Marseillevirus</taxon>
        <taxon>Marseillevirus massiliense</taxon>
    </lineage>
</organism>
<dbReference type="RefSeq" id="YP_003406870.1">
    <property type="nucleotide sequence ID" value="NC_013756.1"/>
</dbReference>
<dbReference type="Gene3D" id="2.20.110.10">
    <property type="entry name" value="Histone H3 K4-specific methyltransferase SET7/9 N-terminal domain"/>
    <property type="match status" value="1"/>
</dbReference>
<evidence type="ECO:0000313" key="2">
    <source>
        <dbReference type="Proteomes" id="UP000029780"/>
    </source>
</evidence>
<dbReference type="GeneID" id="8746361"/>
<reference evidence="1 2" key="1">
    <citation type="journal article" date="2009" name="Proc. Natl. Acad. Sci. U.S.A.">
        <title>Giant Marseillevirus highlights the role of amoebae as a melting pot in emergence of chimeric microorganisms.</title>
        <authorList>
            <person name="Boyer M."/>
            <person name="Yutin N."/>
            <person name="Pagnier I."/>
            <person name="Barrassi L."/>
            <person name="Fournous G."/>
            <person name="Espinosa L."/>
            <person name="Robert C."/>
            <person name="Azza S."/>
            <person name="Sun S."/>
            <person name="Rossmann M.G."/>
            <person name="Suzan-Monti M."/>
            <person name="La Scola B."/>
            <person name="Koonin E.V."/>
            <person name="Raoult D."/>
        </authorList>
    </citation>
    <scope>NUCLEOTIDE SEQUENCE [LARGE SCALE GENOMIC DNA]</scope>
    <source>
        <strain evidence="1 2">T19</strain>
    </source>
</reference>
<organismHost>
    <name type="scientific">Acanthamoeba</name>
    <dbReference type="NCBI Taxonomy" id="5754"/>
</organismHost>
<protein>
    <submittedName>
        <fullName evidence="1">MORN repeat-containing protein</fullName>
    </submittedName>
</protein>
<dbReference type="EMBL" id="GU071086">
    <property type="protein sequence ID" value="ADB03908.1"/>
    <property type="molecule type" value="Genomic_DNA"/>
</dbReference>
<accession>D2XAD1</accession>
<proteinExistence type="predicted"/>
<dbReference type="SUPFAM" id="SSF82185">
    <property type="entry name" value="Histone H3 K4-specific methyltransferase SET7/9 N-terminal domain"/>
    <property type="match status" value="1"/>
</dbReference>
<keyword evidence="2" id="KW-1185">Reference proteome</keyword>
<dbReference type="KEGG" id="vg:8746361"/>
<gene>
    <name evidence="1" type="ORF">MAR_ORF124</name>
</gene>